<dbReference type="Proteomes" id="UP000663882">
    <property type="component" value="Unassembled WGS sequence"/>
</dbReference>
<proteinExistence type="predicted"/>
<dbReference type="EMBL" id="CAJNOO010000110">
    <property type="protein sequence ID" value="CAF0808004.1"/>
    <property type="molecule type" value="Genomic_DNA"/>
</dbReference>
<feature type="chain" id="PRO_5035617306" evidence="2">
    <location>
        <begin position="19"/>
        <end position="118"/>
    </location>
</feature>
<dbReference type="AlphaFoldDB" id="A0A818Z5W2"/>
<keyword evidence="1" id="KW-0812">Transmembrane</keyword>
<dbReference type="Proteomes" id="UP000663823">
    <property type="component" value="Unassembled WGS sequence"/>
</dbReference>
<dbReference type="Proteomes" id="UP000663874">
    <property type="component" value="Unassembled WGS sequence"/>
</dbReference>
<feature type="transmembrane region" description="Helical" evidence="1">
    <location>
        <begin position="62"/>
        <end position="83"/>
    </location>
</feature>
<evidence type="ECO:0000313" key="3">
    <source>
        <dbReference type="EMBL" id="CAF0808004.1"/>
    </source>
</evidence>
<gene>
    <name evidence="5" type="ORF">FNK824_LOCUS14380</name>
    <name evidence="4" type="ORF">OTI717_LOCUS16264</name>
    <name evidence="3" type="ORF">RFH988_LOCUS4275</name>
</gene>
<evidence type="ECO:0000256" key="2">
    <source>
        <dbReference type="SAM" id="SignalP"/>
    </source>
</evidence>
<dbReference type="OrthoDB" id="10397624at2759"/>
<accession>A0A818Z5W2</accession>
<keyword evidence="2" id="KW-0732">Signal</keyword>
<feature type="signal peptide" evidence="2">
    <location>
        <begin position="1"/>
        <end position="18"/>
    </location>
</feature>
<evidence type="ECO:0000313" key="5">
    <source>
        <dbReference type="EMBL" id="CAF3789946.1"/>
    </source>
</evidence>
<keyword evidence="1" id="KW-0472">Membrane</keyword>
<keyword evidence="1" id="KW-1133">Transmembrane helix</keyword>
<name>A0A818Z5W2_9BILA</name>
<evidence type="ECO:0000313" key="4">
    <source>
        <dbReference type="EMBL" id="CAF3763751.1"/>
    </source>
</evidence>
<sequence length="118" mass="14003">MKSFLFFFFFFFLEKLFFDQKRIRRNVIFTTTSIWDPFDLNEEENALYEQERDSHGMSLKKTFLICGCCCIVLLIILTFSMYTTRERISNEKRIIQIENNSSMVSDAKSSQSSNKSTD</sequence>
<organism evidence="4 6">
    <name type="scientific">Rotaria sordida</name>
    <dbReference type="NCBI Taxonomy" id="392033"/>
    <lineage>
        <taxon>Eukaryota</taxon>
        <taxon>Metazoa</taxon>
        <taxon>Spiralia</taxon>
        <taxon>Gnathifera</taxon>
        <taxon>Rotifera</taxon>
        <taxon>Eurotatoria</taxon>
        <taxon>Bdelloidea</taxon>
        <taxon>Philodinida</taxon>
        <taxon>Philodinidae</taxon>
        <taxon>Rotaria</taxon>
    </lineage>
</organism>
<evidence type="ECO:0000256" key="1">
    <source>
        <dbReference type="SAM" id="Phobius"/>
    </source>
</evidence>
<protein>
    <submittedName>
        <fullName evidence="4">Uncharacterized protein</fullName>
    </submittedName>
</protein>
<comment type="caution">
    <text evidence="4">The sequence shown here is derived from an EMBL/GenBank/DDBJ whole genome shotgun (WGS) entry which is preliminary data.</text>
</comment>
<evidence type="ECO:0000313" key="6">
    <source>
        <dbReference type="Proteomes" id="UP000663823"/>
    </source>
</evidence>
<dbReference type="EMBL" id="CAJOAX010002009">
    <property type="protein sequence ID" value="CAF3763751.1"/>
    <property type="molecule type" value="Genomic_DNA"/>
</dbReference>
<reference evidence="4" key="1">
    <citation type="submission" date="2021-02" db="EMBL/GenBank/DDBJ databases">
        <authorList>
            <person name="Nowell W R."/>
        </authorList>
    </citation>
    <scope>NUCLEOTIDE SEQUENCE</scope>
</reference>
<dbReference type="EMBL" id="CAJOBE010001980">
    <property type="protein sequence ID" value="CAF3789946.1"/>
    <property type="molecule type" value="Genomic_DNA"/>
</dbReference>